<gene>
    <name evidence="1" type="ORF">METZ01_LOCUS299251</name>
</gene>
<evidence type="ECO:0000313" key="1">
    <source>
        <dbReference type="EMBL" id="SVC46397.1"/>
    </source>
</evidence>
<protein>
    <submittedName>
        <fullName evidence="1">Uncharacterized protein</fullName>
    </submittedName>
</protein>
<dbReference type="EMBL" id="UINC01092643">
    <property type="protein sequence ID" value="SVC46397.1"/>
    <property type="molecule type" value="Genomic_DNA"/>
</dbReference>
<accession>A0A382MF87</accession>
<sequence>MRLNEIITERGDVYFDKMNRVYFN</sequence>
<feature type="non-terminal residue" evidence="1">
    <location>
        <position position="24"/>
    </location>
</feature>
<organism evidence="1">
    <name type="scientific">marine metagenome</name>
    <dbReference type="NCBI Taxonomy" id="408172"/>
    <lineage>
        <taxon>unclassified sequences</taxon>
        <taxon>metagenomes</taxon>
        <taxon>ecological metagenomes</taxon>
    </lineage>
</organism>
<dbReference type="AlphaFoldDB" id="A0A382MF87"/>
<proteinExistence type="predicted"/>
<reference evidence="1" key="1">
    <citation type="submission" date="2018-05" db="EMBL/GenBank/DDBJ databases">
        <authorList>
            <person name="Lanie J.A."/>
            <person name="Ng W.-L."/>
            <person name="Kazmierczak K.M."/>
            <person name="Andrzejewski T.M."/>
            <person name="Davidsen T.M."/>
            <person name="Wayne K.J."/>
            <person name="Tettelin H."/>
            <person name="Glass J.I."/>
            <person name="Rusch D."/>
            <person name="Podicherti R."/>
            <person name="Tsui H.-C.T."/>
            <person name="Winkler M.E."/>
        </authorList>
    </citation>
    <scope>NUCLEOTIDE SEQUENCE</scope>
</reference>
<name>A0A382MF87_9ZZZZ</name>